<name>A0A6G5A233_RHIMP</name>
<dbReference type="EMBL" id="GIKN01002812">
    <property type="protein sequence ID" value="NIE45085.1"/>
    <property type="molecule type" value="Transcribed_RNA"/>
</dbReference>
<feature type="chain" id="PRO_5026199513" evidence="1">
    <location>
        <begin position="23"/>
        <end position="89"/>
    </location>
</feature>
<evidence type="ECO:0000313" key="2">
    <source>
        <dbReference type="EMBL" id="NIE45085.1"/>
    </source>
</evidence>
<accession>A0A6G5A233</accession>
<reference evidence="2" key="1">
    <citation type="submission" date="2020-03" db="EMBL/GenBank/DDBJ databases">
        <title>A transcriptome and proteome of the tick Rhipicephalus microplus shaped by the genetic composition of its hosts and developmental stage.</title>
        <authorList>
            <person name="Garcia G.R."/>
            <person name="Ribeiro J.M.C."/>
            <person name="Maruyama S.R."/>
            <person name="Gardinasse L.G."/>
            <person name="Nelson K."/>
            <person name="Ferreira B.R."/>
            <person name="Andrade T.G."/>
            <person name="Santos I.K.F.M."/>
        </authorList>
    </citation>
    <scope>NUCLEOTIDE SEQUENCE</scope>
    <source>
        <strain evidence="2">NSGR</strain>
        <tissue evidence="2">Salivary glands</tissue>
    </source>
</reference>
<feature type="signal peptide" evidence="1">
    <location>
        <begin position="1"/>
        <end position="22"/>
    </location>
</feature>
<sequence>MFSAWKLALMLAACRSTGETTAQRGNVGSNVDIKQFFNTTEPVWTYNTTRNTLYYCVFDVTHNMSDEDVIYTKYSWLNISSRPENKRHR</sequence>
<organism evidence="2">
    <name type="scientific">Rhipicephalus microplus</name>
    <name type="common">Cattle tick</name>
    <name type="synonym">Boophilus microplus</name>
    <dbReference type="NCBI Taxonomy" id="6941"/>
    <lineage>
        <taxon>Eukaryota</taxon>
        <taxon>Metazoa</taxon>
        <taxon>Ecdysozoa</taxon>
        <taxon>Arthropoda</taxon>
        <taxon>Chelicerata</taxon>
        <taxon>Arachnida</taxon>
        <taxon>Acari</taxon>
        <taxon>Parasitiformes</taxon>
        <taxon>Ixodida</taxon>
        <taxon>Ixodoidea</taxon>
        <taxon>Ixodidae</taxon>
        <taxon>Rhipicephalinae</taxon>
        <taxon>Rhipicephalus</taxon>
        <taxon>Boophilus</taxon>
    </lineage>
</organism>
<keyword evidence="1" id="KW-0732">Signal</keyword>
<protein>
    <submittedName>
        <fullName evidence="2">Putative lipocalin</fullName>
    </submittedName>
</protein>
<proteinExistence type="predicted"/>
<evidence type="ECO:0000256" key="1">
    <source>
        <dbReference type="SAM" id="SignalP"/>
    </source>
</evidence>
<dbReference type="AlphaFoldDB" id="A0A6G5A233"/>